<dbReference type="Proteomes" id="UP000828236">
    <property type="component" value="Unassembled WGS sequence"/>
</dbReference>
<name>A0A9D4SFS8_DERFA</name>
<reference evidence="2" key="2">
    <citation type="journal article" date="2021" name="World Allergy Organ. J.">
        <title>Chromosome-level assembly of Dermatophagoides farinae genome and transcriptome reveals two novel allergens Der f 37 and Der f 39.</title>
        <authorList>
            <person name="Chen J."/>
            <person name="Cai Z."/>
            <person name="Fan D."/>
            <person name="Hu J."/>
            <person name="Hou Y."/>
            <person name="He Y."/>
            <person name="Zhang Z."/>
            <person name="Zhao Z."/>
            <person name="Gao P."/>
            <person name="Hu W."/>
            <person name="Sun J."/>
            <person name="Li J."/>
            <person name="Ji K."/>
        </authorList>
    </citation>
    <scope>NUCLEOTIDE SEQUENCE</scope>
    <source>
        <strain evidence="2">JKM2019</strain>
    </source>
</reference>
<organism evidence="2">
    <name type="scientific">Dermatophagoides farinae</name>
    <name type="common">American house dust mite</name>
    <dbReference type="NCBI Taxonomy" id="6954"/>
    <lineage>
        <taxon>Eukaryota</taxon>
        <taxon>Metazoa</taxon>
        <taxon>Ecdysozoa</taxon>
        <taxon>Arthropoda</taxon>
        <taxon>Chelicerata</taxon>
        <taxon>Arachnida</taxon>
        <taxon>Acari</taxon>
        <taxon>Acariformes</taxon>
        <taxon>Sarcoptiformes</taxon>
        <taxon>Astigmata</taxon>
        <taxon>Psoroptidia</taxon>
        <taxon>Analgoidea</taxon>
        <taxon>Pyroglyphidae</taxon>
        <taxon>Dermatophagoidinae</taxon>
        <taxon>Dermatophagoides</taxon>
    </lineage>
</organism>
<comment type="caution">
    <text evidence="2">The sequence shown here is derived from an EMBL/GenBank/DDBJ whole genome shotgun (WGS) entry which is preliminary data.</text>
</comment>
<sequence>MDDQQRQRQPKEQNYLLRWMIIFFGNIIIQFEWKKQWQNTLNMCYNYSMHLLFIYSALTGQLYSATSNDDLTIERVKIKIYNNNVIVYTDNCITKL</sequence>
<reference evidence="2" key="1">
    <citation type="submission" date="2020-06" db="EMBL/GenBank/DDBJ databases">
        <authorList>
            <person name="Ji K."/>
            <person name="Li J."/>
        </authorList>
    </citation>
    <scope>NUCLEOTIDE SEQUENCE</scope>
    <source>
        <strain evidence="2">JKM2019</strain>
        <tissue evidence="2">Whole body</tissue>
    </source>
</reference>
<feature type="transmembrane region" description="Helical" evidence="1">
    <location>
        <begin position="15"/>
        <end position="33"/>
    </location>
</feature>
<protein>
    <recommendedName>
        <fullName evidence="3">Transmembrane protein</fullName>
    </recommendedName>
</protein>
<gene>
    <name evidence="2" type="ORF">HUG17_4106</name>
</gene>
<keyword evidence="1" id="KW-0472">Membrane</keyword>
<keyword evidence="1" id="KW-1133">Transmembrane helix</keyword>
<evidence type="ECO:0000313" key="2">
    <source>
        <dbReference type="EMBL" id="KAH7640073.1"/>
    </source>
</evidence>
<keyword evidence="1" id="KW-0812">Transmembrane</keyword>
<accession>A0A9D4SFS8</accession>
<evidence type="ECO:0008006" key="3">
    <source>
        <dbReference type="Google" id="ProtNLM"/>
    </source>
</evidence>
<dbReference type="AlphaFoldDB" id="A0A9D4SFS8"/>
<dbReference type="EMBL" id="SDOV01000007">
    <property type="protein sequence ID" value="KAH7640073.1"/>
    <property type="molecule type" value="Genomic_DNA"/>
</dbReference>
<evidence type="ECO:0000256" key="1">
    <source>
        <dbReference type="SAM" id="Phobius"/>
    </source>
</evidence>
<proteinExistence type="predicted"/>